<proteinExistence type="predicted"/>
<protein>
    <submittedName>
        <fullName evidence="1">Uncharacterized protein</fullName>
    </submittedName>
</protein>
<dbReference type="AlphaFoldDB" id="A0AAE1AAG5"/>
<dbReference type="Proteomes" id="UP001283361">
    <property type="component" value="Unassembled WGS sequence"/>
</dbReference>
<evidence type="ECO:0000313" key="1">
    <source>
        <dbReference type="EMBL" id="KAK3783431.1"/>
    </source>
</evidence>
<name>A0AAE1AAG5_9GAST</name>
<organism evidence="1 2">
    <name type="scientific">Elysia crispata</name>
    <name type="common">lettuce slug</name>
    <dbReference type="NCBI Taxonomy" id="231223"/>
    <lineage>
        <taxon>Eukaryota</taxon>
        <taxon>Metazoa</taxon>
        <taxon>Spiralia</taxon>
        <taxon>Lophotrochozoa</taxon>
        <taxon>Mollusca</taxon>
        <taxon>Gastropoda</taxon>
        <taxon>Heterobranchia</taxon>
        <taxon>Euthyneura</taxon>
        <taxon>Panpulmonata</taxon>
        <taxon>Sacoglossa</taxon>
        <taxon>Placobranchoidea</taxon>
        <taxon>Plakobranchidae</taxon>
        <taxon>Elysia</taxon>
    </lineage>
</organism>
<evidence type="ECO:0000313" key="2">
    <source>
        <dbReference type="Proteomes" id="UP001283361"/>
    </source>
</evidence>
<dbReference type="EMBL" id="JAWDGP010002410">
    <property type="protein sequence ID" value="KAK3783431.1"/>
    <property type="molecule type" value="Genomic_DNA"/>
</dbReference>
<gene>
    <name evidence="1" type="ORF">RRG08_033691</name>
</gene>
<accession>A0AAE1AAG5</accession>
<keyword evidence="2" id="KW-1185">Reference proteome</keyword>
<comment type="caution">
    <text evidence="1">The sequence shown here is derived from an EMBL/GenBank/DDBJ whole genome shotgun (WGS) entry which is preliminary data.</text>
</comment>
<sequence>MQIFRSSRSRSLSEQLGHGQRLESSFFGDKVSGYIYKILEWFQINQERSIWLNDRETDAHYSLRFLAMVISKFMIKRSIL</sequence>
<reference evidence="1" key="1">
    <citation type="journal article" date="2023" name="G3 (Bethesda)">
        <title>A reference genome for the long-term kleptoplast-retaining sea slug Elysia crispata morphotype clarki.</title>
        <authorList>
            <person name="Eastman K.E."/>
            <person name="Pendleton A.L."/>
            <person name="Shaikh M.A."/>
            <person name="Suttiyut T."/>
            <person name="Ogas R."/>
            <person name="Tomko P."/>
            <person name="Gavelis G."/>
            <person name="Widhalm J.R."/>
            <person name="Wisecaver J.H."/>
        </authorList>
    </citation>
    <scope>NUCLEOTIDE SEQUENCE</scope>
    <source>
        <strain evidence="1">ECLA1</strain>
    </source>
</reference>